<protein>
    <submittedName>
        <fullName evidence="2">SocA family protein</fullName>
    </submittedName>
</protein>
<sequence>MTYNARKAAQTIAFFVMKNGALPLAVIKAVKLVYLADRESISRFGFPIQDEDRVSMKHGPVNSDTYSMINGECDPANTGWSLYLRDREDNKISLARPDLTEDDLDELSEADIEALNATWDRFGHMGKWQLRDWTHVQANIPEWENPGSSSWVIPLERIMGHLNIPNVEEQVATVRDFDHIDRIFQTL</sequence>
<dbReference type="Proteomes" id="UP000613255">
    <property type="component" value="Unassembled WGS sequence"/>
</dbReference>
<proteinExistence type="predicted"/>
<evidence type="ECO:0000313" key="3">
    <source>
        <dbReference type="Proteomes" id="UP000613255"/>
    </source>
</evidence>
<gene>
    <name evidence="2" type="ORF">JAO82_00505</name>
</gene>
<comment type="caution">
    <text evidence="2">The sequence shown here is derived from an EMBL/GenBank/DDBJ whole genome shotgun (WGS) entry which is preliminary data.</text>
</comment>
<evidence type="ECO:0000313" key="2">
    <source>
        <dbReference type="EMBL" id="MBI6628349.1"/>
    </source>
</evidence>
<dbReference type="RefSeq" id="WP_198684378.1">
    <property type="nucleotide sequence ID" value="NZ_JAEIJD010000001.1"/>
</dbReference>
<evidence type="ECO:0000259" key="1">
    <source>
        <dbReference type="Pfam" id="PF13274"/>
    </source>
</evidence>
<dbReference type="EMBL" id="JAEIJD010000001">
    <property type="protein sequence ID" value="MBI6628349.1"/>
    <property type="molecule type" value="Genomic_DNA"/>
</dbReference>
<dbReference type="InterPro" id="IPR025272">
    <property type="entry name" value="SocA_Panacea"/>
</dbReference>
<organism evidence="2 3">
    <name type="scientific">Pontibaca salina</name>
    <dbReference type="NCBI Taxonomy" id="2795731"/>
    <lineage>
        <taxon>Bacteria</taxon>
        <taxon>Pseudomonadati</taxon>
        <taxon>Pseudomonadota</taxon>
        <taxon>Alphaproteobacteria</taxon>
        <taxon>Rhodobacterales</taxon>
        <taxon>Roseobacteraceae</taxon>
        <taxon>Pontibaca</taxon>
    </lineage>
</organism>
<accession>A0A934M216</accession>
<dbReference type="AlphaFoldDB" id="A0A934M216"/>
<feature type="domain" description="Antitoxin SocA-like Panacea" evidence="1">
    <location>
        <begin position="31"/>
        <end position="137"/>
    </location>
</feature>
<name>A0A934M216_9RHOB</name>
<reference evidence="2" key="1">
    <citation type="submission" date="2020-12" db="EMBL/GenBank/DDBJ databases">
        <title>Pontibaca salina gen. nov., sp. nov., isolated from marine sediment.</title>
        <authorList>
            <person name="Bo J."/>
            <person name="Wang S."/>
            <person name="Song X."/>
            <person name="Du Z."/>
        </authorList>
    </citation>
    <scope>NUCLEOTIDE SEQUENCE</scope>
    <source>
        <strain evidence="2">S1109L</strain>
    </source>
</reference>
<keyword evidence="3" id="KW-1185">Reference proteome</keyword>
<dbReference type="Pfam" id="PF13274">
    <property type="entry name" value="SocA_Panacea"/>
    <property type="match status" value="1"/>
</dbReference>